<protein>
    <submittedName>
        <fullName evidence="1">Uncharacterized protein</fullName>
    </submittedName>
</protein>
<dbReference type="GO" id="GO:0005802">
    <property type="term" value="C:trans-Golgi network"/>
    <property type="evidence" value="ECO:0007669"/>
    <property type="project" value="InterPro"/>
</dbReference>
<dbReference type="GO" id="GO:0055037">
    <property type="term" value="C:recycling endosome"/>
    <property type="evidence" value="ECO:0007669"/>
    <property type="project" value="TreeGrafter"/>
</dbReference>
<dbReference type="EMBL" id="OC001825">
    <property type="protein sequence ID" value="CAD7260739.1"/>
    <property type="molecule type" value="Genomic_DNA"/>
</dbReference>
<dbReference type="AlphaFoldDB" id="A0A7R9G012"/>
<sequence>MAILHPLKMTDPFEEEQVQFERCVKPTFGDGISYSDIATKLLKENFLLTALELHTELVEAGRELPKLKEFFSNPGNFEQASLRPENLPSIRKVVIGHFVIGIVFRASYLSEDNRAVPSLPSIRAYPAGRVPINAKKLEDLATLSNFLIGYNFYTALQAWPRSEGREYNEHMTNDNCLFEMF</sequence>
<dbReference type="InterPro" id="IPR040362">
    <property type="entry name" value="RELCH"/>
</dbReference>
<evidence type="ECO:0000313" key="1">
    <source>
        <dbReference type="EMBL" id="CAD7260739.1"/>
    </source>
</evidence>
<proteinExistence type="predicted"/>
<organism evidence="1">
    <name type="scientific">Timema shepardi</name>
    <name type="common">Walking stick</name>
    <dbReference type="NCBI Taxonomy" id="629360"/>
    <lineage>
        <taxon>Eukaryota</taxon>
        <taxon>Metazoa</taxon>
        <taxon>Ecdysozoa</taxon>
        <taxon>Arthropoda</taxon>
        <taxon>Hexapoda</taxon>
        <taxon>Insecta</taxon>
        <taxon>Pterygota</taxon>
        <taxon>Neoptera</taxon>
        <taxon>Polyneoptera</taxon>
        <taxon>Phasmatodea</taxon>
        <taxon>Timematodea</taxon>
        <taxon>Timematoidea</taxon>
        <taxon>Timematidae</taxon>
        <taxon>Timema</taxon>
    </lineage>
</organism>
<name>A0A7R9G012_TIMSH</name>
<dbReference type="GO" id="GO:0032367">
    <property type="term" value="P:intracellular cholesterol transport"/>
    <property type="evidence" value="ECO:0007669"/>
    <property type="project" value="InterPro"/>
</dbReference>
<accession>A0A7R9G012</accession>
<dbReference type="PANTHER" id="PTHR32059:SF0">
    <property type="entry name" value="RAB11-BINDING PROTEIN RELCH"/>
    <property type="match status" value="1"/>
</dbReference>
<reference evidence="1" key="1">
    <citation type="submission" date="2020-11" db="EMBL/GenBank/DDBJ databases">
        <authorList>
            <person name="Tran Van P."/>
        </authorList>
    </citation>
    <scope>NUCLEOTIDE SEQUENCE</scope>
</reference>
<dbReference type="PANTHER" id="PTHR32059">
    <property type="entry name" value="RAB11-BINDING PROTEIN RELCH"/>
    <property type="match status" value="1"/>
</dbReference>
<gene>
    <name evidence="1" type="ORF">TSIB3V08_LOCUS4900</name>
</gene>